<feature type="region of interest" description="Disordered" evidence="9">
    <location>
        <begin position="229"/>
        <end position="255"/>
    </location>
</feature>
<keyword evidence="3 8" id="KW-0547">Nucleotide-binding</keyword>
<evidence type="ECO:0000256" key="2">
    <source>
        <dbReference type="ARBA" id="ARBA00022679"/>
    </source>
</evidence>
<dbReference type="HAMAP" id="MF_00238">
    <property type="entry name" value="Cytidyl_kinase_type1"/>
    <property type="match status" value="1"/>
</dbReference>
<keyword evidence="2 8" id="KW-0808">Transferase</keyword>
<proteinExistence type="inferred from homology"/>
<dbReference type="RefSeq" id="WP_091696577.1">
    <property type="nucleotide sequence ID" value="NZ_FPCG01000004.1"/>
</dbReference>
<comment type="subcellular location">
    <subcellularLocation>
        <location evidence="8">Cytoplasm</location>
    </subcellularLocation>
</comment>
<comment type="catalytic activity">
    <reaction evidence="6 8">
        <text>dCMP + ATP = dCDP + ADP</text>
        <dbReference type="Rhea" id="RHEA:25094"/>
        <dbReference type="ChEBI" id="CHEBI:30616"/>
        <dbReference type="ChEBI" id="CHEBI:57566"/>
        <dbReference type="ChEBI" id="CHEBI:58593"/>
        <dbReference type="ChEBI" id="CHEBI:456216"/>
        <dbReference type="EC" id="2.7.4.25"/>
    </reaction>
</comment>
<dbReference type="GO" id="GO:0036430">
    <property type="term" value="F:CMP kinase activity"/>
    <property type="evidence" value="ECO:0007669"/>
    <property type="project" value="RHEA"/>
</dbReference>
<dbReference type="GO" id="GO:0036431">
    <property type="term" value="F:dCMP kinase activity"/>
    <property type="evidence" value="ECO:0007669"/>
    <property type="project" value="InterPro"/>
</dbReference>
<feature type="binding site" evidence="8">
    <location>
        <begin position="18"/>
        <end position="26"/>
    </location>
    <ligand>
        <name>ATP</name>
        <dbReference type="ChEBI" id="CHEBI:30616"/>
    </ligand>
</feature>
<keyword evidence="8" id="KW-0963">Cytoplasm</keyword>
<dbReference type="NCBIfam" id="TIGR00017">
    <property type="entry name" value="cmk"/>
    <property type="match status" value="1"/>
</dbReference>
<dbReference type="InterPro" id="IPR027417">
    <property type="entry name" value="P-loop_NTPase"/>
</dbReference>
<dbReference type="SUPFAM" id="SSF52540">
    <property type="entry name" value="P-loop containing nucleoside triphosphate hydrolases"/>
    <property type="match status" value="1"/>
</dbReference>
<dbReference type="Gene3D" id="3.40.50.300">
    <property type="entry name" value="P-loop containing nucleotide triphosphate hydrolases"/>
    <property type="match status" value="1"/>
</dbReference>
<keyword evidence="4 8" id="KW-0418">Kinase</keyword>
<dbReference type="OrthoDB" id="9807434at2"/>
<dbReference type="Pfam" id="PF02224">
    <property type="entry name" value="Cytidylate_kin"/>
    <property type="match status" value="1"/>
</dbReference>
<name>A0A1I7ML59_9MICC</name>
<evidence type="ECO:0000256" key="7">
    <source>
        <dbReference type="ARBA" id="ARBA00048478"/>
    </source>
</evidence>
<dbReference type="STRING" id="574650.SAMN04487966_104240"/>
<evidence type="ECO:0000256" key="1">
    <source>
        <dbReference type="ARBA" id="ARBA00009427"/>
    </source>
</evidence>
<evidence type="ECO:0000256" key="8">
    <source>
        <dbReference type="HAMAP-Rule" id="MF_00238"/>
    </source>
</evidence>
<dbReference type="AlphaFoldDB" id="A0A1I7ML59"/>
<keyword evidence="12" id="KW-1185">Reference proteome</keyword>
<dbReference type="GO" id="GO:0005737">
    <property type="term" value="C:cytoplasm"/>
    <property type="evidence" value="ECO:0007669"/>
    <property type="project" value="UniProtKB-SubCell"/>
</dbReference>
<dbReference type="CDD" id="cd02020">
    <property type="entry name" value="CMPK"/>
    <property type="match status" value="1"/>
</dbReference>
<reference evidence="11 12" key="1">
    <citation type="submission" date="2016-10" db="EMBL/GenBank/DDBJ databases">
        <authorList>
            <person name="de Groot N.N."/>
        </authorList>
    </citation>
    <scope>NUCLEOTIDE SEQUENCE [LARGE SCALE GENOMIC DNA]</scope>
    <source>
        <strain evidence="11 12">CGMCC 1.7054</strain>
    </source>
</reference>
<dbReference type="EC" id="2.7.4.25" evidence="8"/>
<protein>
    <recommendedName>
        <fullName evidence="8">Cytidylate kinase</fullName>
        <shortName evidence="8">CK</shortName>
        <ecNumber evidence="8">2.7.4.25</ecNumber>
    </recommendedName>
    <alternativeName>
        <fullName evidence="8">Cytidine monophosphate kinase</fullName>
        <shortName evidence="8">CMP kinase</shortName>
    </alternativeName>
</protein>
<comment type="catalytic activity">
    <reaction evidence="7 8">
        <text>CMP + ATP = CDP + ADP</text>
        <dbReference type="Rhea" id="RHEA:11600"/>
        <dbReference type="ChEBI" id="CHEBI:30616"/>
        <dbReference type="ChEBI" id="CHEBI:58069"/>
        <dbReference type="ChEBI" id="CHEBI:60377"/>
        <dbReference type="ChEBI" id="CHEBI:456216"/>
        <dbReference type="EC" id="2.7.4.25"/>
    </reaction>
</comment>
<dbReference type="Proteomes" id="UP000198881">
    <property type="component" value="Unassembled WGS sequence"/>
</dbReference>
<sequence length="255" mass="26878">MTEVNAQESPRLVVAVDGPSGSGKSSVSKEVARRLGAAYLDTGAMYRAVAWHCANSQVDLTDPEAVLAAAQGIELVISVDPDAERVVVGTEDITQAIREPEVTAVVSTVATNMPVRQLLVERQRQMMDTHRRIVAEGRDITTVVAPDADARVLLTASAEARMARRGIQLGGTVGEKDLKEQISGRDAKDSTVVDFMTPADGVGLVDSTELDLEQTVTAMLGEIERQAGAAVGNPLEGNAAATGQNDLTDSEGRAE</sequence>
<evidence type="ECO:0000313" key="12">
    <source>
        <dbReference type="Proteomes" id="UP000198881"/>
    </source>
</evidence>
<dbReference type="GO" id="GO:0005524">
    <property type="term" value="F:ATP binding"/>
    <property type="evidence" value="ECO:0007669"/>
    <property type="project" value="UniProtKB-UniRule"/>
</dbReference>
<evidence type="ECO:0000256" key="9">
    <source>
        <dbReference type="SAM" id="MobiDB-lite"/>
    </source>
</evidence>
<dbReference type="InterPro" id="IPR011994">
    <property type="entry name" value="Cytidylate_kinase_dom"/>
</dbReference>
<evidence type="ECO:0000256" key="3">
    <source>
        <dbReference type="ARBA" id="ARBA00022741"/>
    </source>
</evidence>
<evidence type="ECO:0000256" key="6">
    <source>
        <dbReference type="ARBA" id="ARBA00047615"/>
    </source>
</evidence>
<dbReference type="InterPro" id="IPR003136">
    <property type="entry name" value="Cytidylate_kin"/>
</dbReference>
<comment type="similarity">
    <text evidence="1 8">Belongs to the cytidylate kinase family. Type 1 subfamily.</text>
</comment>
<organism evidence="11 12">
    <name type="scientific">Micrococcus terreus</name>
    <dbReference type="NCBI Taxonomy" id="574650"/>
    <lineage>
        <taxon>Bacteria</taxon>
        <taxon>Bacillati</taxon>
        <taxon>Actinomycetota</taxon>
        <taxon>Actinomycetes</taxon>
        <taxon>Micrococcales</taxon>
        <taxon>Micrococcaceae</taxon>
        <taxon>Micrococcus</taxon>
    </lineage>
</organism>
<dbReference type="GO" id="GO:0006220">
    <property type="term" value="P:pyrimidine nucleotide metabolic process"/>
    <property type="evidence" value="ECO:0007669"/>
    <property type="project" value="UniProtKB-UniRule"/>
</dbReference>
<dbReference type="EMBL" id="FPCG01000004">
    <property type="protein sequence ID" value="SFV22637.1"/>
    <property type="molecule type" value="Genomic_DNA"/>
</dbReference>
<evidence type="ECO:0000256" key="4">
    <source>
        <dbReference type="ARBA" id="ARBA00022777"/>
    </source>
</evidence>
<gene>
    <name evidence="8" type="primary">cmk</name>
    <name evidence="11" type="ORF">SAMN04487966_104240</name>
</gene>
<keyword evidence="5 8" id="KW-0067">ATP-binding</keyword>
<evidence type="ECO:0000256" key="5">
    <source>
        <dbReference type="ARBA" id="ARBA00022840"/>
    </source>
</evidence>
<feature type="domain" description="Cytidylate kinase" evidence="10">
    <location>
        <begin position="14"/>
        <end position="224"/>
    </location>
</feature>
<feature type="region of interest" description="Disordered" evidence="9">
    <location>
        <begin position="1"/>
        <end position="27"/>
    </location>
</feature>
<evidence type="ECO:0000259" key="10">
    <source>
        <dbReference type="Pfam" id="PF02224"/>
    </source>
</evidence>
<accession>A0A1I7ML59</accession>
<evidence type="ECO:0000313" key="11">
    <source>
        <dbReference type="EMBL" id="SFV22637.1"/>
    </source>
</evidence>